<dbReference type="InterPro" id="IPR011527">
    <property type="entry name" value="ABC1_TM_dom"/>
</dbReference>
<dbReference type="InterPro" id="IPR003593">
    <property type="entry name" value="AAA+_ATPase"/>
</dbReference>
<dbReference type="RefSeq" id="WP_096883438.1">
    <property type="nucleotide sequence ID" value="NZ_CP023482.1"/>
</dbReference>
<dbReference type="Pfam" id="PF00005">
    <property type="entry name" value="ABC_tran"/>
    <property type="match status" value="1"/>
</dbReference>
<accession>A0ABM6PPD4</accession>
<dbReference type="InterPro" id="IPR039421">
    <property type="entry name" value="Type_1_exporter"/>
</dbReference>
<evidence type="ECO:0000256" key="4">
    <source>
        <dbReference type="ARBA" id="ARBA00022840"/>
    </source>
</evidence>
<keyword evidence="6 8" id="KW-0472">Membrane</keyword>
<sequence>MRPHHPADHKRPDPARQLRDGHRPHRAPGCTGGAHVTETLPVASIRDTLRTVRGLLARRRGLITATVALLLTGSASALAIPPVLGWIVDIVLSGVDAWRIPFAAGILVAAGTVSATTAWWGGRLLVVCVQGMLAQLREEVFTAAMRIDATTVERAGSSDVVSRLTGDVEAVTEAGSGVLPRFVGALFTIVLTAVGIAALDPLLALAALIAVPLQLVAVTRFLRRSRPLYVRLRREESDRGQAIIESVAGARTIRAHRLAPARLGLIAERSLTAVDTARTAGRARNVFNGTLNLAEFAGLAAVLTVGFWLVETAGMTVGTVTAAALFFHRLFGPIGALLSSIDDLQRAQAGLERLVGVLHSTAPAAPRQPIRDASVELHHVTFTYPGAGSERPAIADVSIKIAPGMRVVLVGASGSGKSTTARLIAGLAEPDRGAVLVGERPATRAVQDSSKPAVMLVTQETHLFSGTLGDNLRLARADASDDELRTALHAVGAHWVDDLAHGLDTPAPQDLDEQRLQQIALARVLLADPPIVVLDEASAHAGADTTLDRAVDAAVHGRTAIIIAHRLSHAEHADSIAVFEAGRIIEQGDLDDLLARGGVFRSLWEAWTRERDQTSRPQPSPASLEEE</sequence>
<dbReference type="InterPro" id="IPR003439">
    <property type="entry name" value="ABC_transporter-like_ATP-bd"/>
</dbReference>
<keyword evidence="4 11" id="KW-0067">ATP-binding</keyword>
<dbReference type="Proteomes" id="UP000815698">
    <property type="component" value="Chromosome"/>
</dbReference>
<reference evidence="11 12" key="1">
    <citation type="journal article" date="2016" name="Int. J. Syst. Evol. Microbiol.">
        <title>Dermabacter jinjuensis sp. nov., a novel species of the genus Dermabacter isolated from a clinical specimen.</title>
        <authorList>
            <person name="Park Y.K."/>
            <person name="Lee K.M."/>
            <person name="Lee W.K."/>
            <person name="Cho M.J."/>
            <person name="Lee H.S."/>
            <person name="Cho Y.G."/>
            <person name="Lee Y.C."/>
            <person name="Lee W.K."/>
            <person name="Seong W.K."/>
            <person name="Hwang K.J."/>
        </authorList>
    </citation>
    <scope>NUCLEOTIDE SEQUENCE [LARGE SCALE GENOMIC DNA]</scope>
    <source>
        <strain evidence="11 12">32T</strain>
    </source>
</reference>
<dbReference type="Gene3D" id="3.40.50.300">
    <property type="entry name" value="P-loop containing nucleotide triphosphate hydrolases"/>
    <property type="match status" value="1"/>
</dbReference>
<evidence type="ECO:0000256" key="5">
    <source>
        <dbReference type="ARBA" id="ARBA00022989"/>
    </source>
</evidence>
<feature type="transmembrane region" description="Helical" evidence="8">
    <location>
        <begin position="62"/>
        <end position="88"/>
    </location>
</feature>
<dbReference type="Gene3D" id="1.20.1560.10">
    <property type="entry name" value="ABC transporter type 1, transmembrane domain"/>
    <property type="match status" value="1"/>
</dbReference>
<dbReference type="Pfam" id="PF00664">
    <property type="entry name" value="ABC_membrane"/>
    <property type="match status" value="1"/>
</dbReference>
<dbReference type="PROSITE" id="PS50893">
    <property type="entry name" value="ABC_TRANSPORTER_2"/>
    <property type="match status" value="1"/>
</dbReference>
<name>A0ABM6PPD4_9MICO</name>
<dbReference type="EMBL" id="CP023482">
    <property type="protein sequence ID" value="ATH97402.1"/>
    <property type="molecule type" value="Genomic_DNA"/>
</dbReference>
<dbReference type="GO" id="GO:0005524">
    <property type="term" value="F:ATP binding"/>
    <property type="evidence" value="ECO:0007669"/>
    <property type="project" value="UniProtKB-KW"/>
</dbReference>
<dbReference type="PANTHER" id="PTHR43394:SF1">
    <property type="entry name" value="ATP-BINDING CASSETTE SUB-FAMILY B MEMBER 10, MITOCHONDRIAL"/>
    <property type="match status" value="1"/>
</dbReference>
<gene>
    <name evidence="11" type="ORF">COP05_10195</name>
</gene>
<evidence type="ECO:0000313" key="11">
    <source>
        <dbReference type="EMBL" id="ATH97402.1"/>
    </source>
</evidence>
<dbReference type="SMART" id="SM00382">
    <property type="entry name" value="AAA"/>
    <property type="match status" value="1"/>
</dbReference>
<evidence type="ECO:0000259" key="10">
    <source>
        <dbReference type="PROSITE" id="PS50929"/>
    </source>
</evidence>
<evidence type="ECO:0000256" key="8">
    <source>
        <dbReference type="SAM" id="Phobius"/>
    </source>
</evidence>
<keyword evidence="2 8" id="KW-0812">Transmembrane</keyword>
<dbReference type="PANTHER" id="PTHR43394">
    <property type="entry name" value="ATP-DEPENDENT PERMEASE MDL1, MITOCHONDRIAL"/>
    <property type="match status" value="1"/>
</dbReference>
<evidence type="ECO:0000256" key="6">
    <source>
        <dbReference type="ARBA" id="ARBA00023136"/>
    </source>
</evidence>
<evidence type="ECO:0000256" key="7">
    <source>
        <dbReference type="SAM" id="MobiDB-lite"/>
    </source>
</evidence>
<evidence type="ECO:0000256" key="3">
    <source>
        <dbReference type="ARBA" id="ARBA00022741"/>
    </source>
</evidence>
<proteinExistence type="predicted"/>
<feature type="region of interest" description="Disordered" evidence="7">
    <location>
        <begin position="1"/>
        <end position="33"/>
    </location>
</feature>
<keyword evidence="5 8" id="KW-1133">Transmembrane helix</keyword>
<dbReference type="CDD" id="cd07346">
    <property type="entry name" value="ABC_6TM_exporters"/>
    <property type="match status" value="1"/>
</dbReference>
<dbReference type="SUPFAM" id="SSF90123">
    <property type="entry name" value="ABC transporter transmembrane region"/>
    <property type="match status" value="1"/>
</dbReference>
<protein>
    <submittedName>
        <fullName evidence="11">ABC transporter ATP-binding protein</fullName>
    </submittedName>
</protein>
<evidence type="ECO:0000256" key="1">
    <source>
        <dbReference type="ARBA" id="ARBA00004651"/>
    </source>
</evidence>
<evidence type="ECO:0000256" key="2">
    <source>
        <dbReference type="ARBA" id="ARBA00022692"/>
    </source>
</evidence>
<organism evidence="11 12">
    <name type="scientific">Dermabacter jinjuensis</name>
    <dbReference type="NCBI Taxonomy" id="1667168"/>
    <lineage>
        <taxon>Bacteria</taxon>
        <taxon>Bacillati</taxon>
        <taxon>Actinomycetota</taxon>
        <taxon>Actinomycetes</taxon>
        <taxon>Micrococcales</taxon>
        <taxon>Dermabacteraceae</taxon>
        <taxon>Dermabacter</taxon>
    </lineage>
</organism>
<comment type="subcellular location">
    <subcellularLocation>
        <location evidence="1">Cell membrane</location>
        <topology evidence="1">Multi-pass membrane protein</topology>
    </subcellularLocation>
</comment>
<feature type="transmembrane region" description="Helical" evidence="8">
    <location>
        <begin position="291"/>
        <end position="310"/>
    </location>
</feature>
<dbReference type="PROSITE" id="PS50929">
    <property type="entry name" value="ABC_TM1F"/>
    <property type="match status" value="1"/>
</dbReference>
<dbReference type="SUPFAM" id="SSF52540">
    <property type="entry name" value="P-loop containing nucleoside triphosphate hydrolases"/>
    <property type="match status" value="1"/>
</dbReference>
<feature type="domain" description="ABC transmembrane type-1" evidence="10">
    <location>
        <begin position="65"/>
        <end position="346"/>
    </location>
</feature>
<feature type="transmembrane region" description="Helical" evidence="8">
    <location>
        <begin position="100"/>
        <end position="122"/>
    </location>
</feature>
<keyword evidence="3" id="KW-0547">Nucleotide-binding</keyword>
<dbReference type="InterPro" id="IPR027417">
    <property type="entry name" value="P-loop_NTPase"/>
</dbReference>
<feature type="transmembrane region" description="Helical" evidence="8">
    <location>
        <begin position="202"/>
        <end position="222"/>
    </location>
</feature>
<dbReference type="InterPro" id="IPR036640">
    <property type="entry name" value="ABC1_TM_sf"/>
</dbReference>
<feature type="transmembrane region" description="Helical" evidence="8">
    <location>
        <begin position="178"/>
        <end position="196"/>
    </location>
</feature>
<feature type="compositionally biased region" description="Basic and acidic residues" evidence="7">
    <location>
        <begin position="1"/>
        <end position="21"/>
    </location>
</feature>
<feature type="domain" description="ABC transporter" evidence="9">
    <location>
        <begin position="375"/>
        <end position="606"/>
    </location>
</feature>
<keyword evidence="12" id="KW-1185">Reference proteome</keyword>
<evidence type="ECO:0000313" key="12">
    <source>
        <dbReference type="Proteomes" id="UP000815698"/>
    </source>
</evidence>
<evidence type="ECO:0000259" key="9">
    <source>
        <dbReference type="PROSITE" id="PS50893"/>
    </source>
</evidence>